<feature type="region of interest" description="Disordered" evidence="1">
    <location>
        <begin position="176"/>
        <end position="198"/>
    </location>
</feature>
<feature type="transmembrane region" description="Helical" evidence="2">
    <location>
        <begin position="34"/>
        <end position="53"/>
    </location>
</feature>
<evidence type="ECO:0000256" key="2">
    <source>
        <dbReference type="SAM" id="Phobius"/>
    </source>
</evidence>
<reference evidence="4" key="1">
    <citation type="submission" date="2023-07" db="EMBL/GenBank/DDBJ databases">
        <title>30 novel species of actinomycetes from the DSMZ collection.</title>
        <authorList>
            <person name="Nouioui I."/>
        </authorList>
    </citation>
    <scope>NUCLEOTIDE SEQUENCE [LARGE SCALE GENOMIC DNA]</scope>
    <source>
        <strain evidence="4">DSM 44917</strain>
    </source>
</reference>
<sequence length="198" mass="21275">MIVTLIVAAEFGFWAVLAAGLATRYLLRRPRLGAGLLLLLPVIDVLLLTATAVDLRRGADPSAAHGIAALYLGFTVAYGHYTVRWADGHAAHRLAGAPRPAKPPRYGAARARHEWRIWSMTLLAVAIALGVLEAMIQYVDDADRTESLRGTQQTALRALGIHAIVAATYSIWPRRAPAPGTESPSAPAETREISGRGR</sequence>
<dbReference type="EMBL" id="JAVREN010000010">
    <property type="protein sequence ID" value="MDT0307159.1"/>
    <property type="molecule type" value="Genomic_DNA"/>
</dbReference>
<protein>
    <recommendedName>
        <fullName evidence="5">Integral membrane protein</fullName>
    </recommendedName>
</protein>
<feature type="transmembrane region" description="Helical" evidence="2">
    <location>
        <begin position="65"/>
        <end position="83"/>
    </location>
</feature>
<organism evidence="3 4">
    <name type="scientific">Streptomyces boetiae</name>
    <dbReference type="NCBI Taxonomy" id="3075541"/>
    <lineage>
        <taxon>Bacteria</taxon>
        <taxon>Bacillati</taxon>
        <taxon>Actinomycetota</taxon>
        <taxon>Actinomycetes</taxon>
        <taxon>Kitasatosporales</taxon>
        <taxon>Streptomycetaceae</taxon>
        <taxon>Streptomyces</taxon>
    </lineage>
</organism>
<name>A0ABU2L6H2_9ACTN</name>
<gene>
    <name evidence="3" type="ORF">RM780_09310</name>
</gene>
<evidence type="ECO:0000313" key="4">
    <source>
        <dbReference type="Proteomes" id="UP001183388"/>
    </source>
</evidence>
<feature type="transmembrane region" description="Helical" evidence="2">
    <location>
        <begin position="155"/>
        <end position="172"/>
    </location>
</feature>
<keyword evidence="4" id="KW-1185">Reference proteome</keyword>
<evidence type="ECO:0008006" key="5">
    <source>
        <dbReference type="Google" id="ProtNLM"/>
    </source>
</evidence>
<accession>A0ABU2L6H2</accession>
<dbReference type="Proteomes" id="UP001183388">
    <property type="component" value="Unassembled WGS sequence"/>
</dbReference>
<dbReference type="RefSeq" id="WP_311630102.1">
    <property type="nucleotide sequence ID" value="NZ_JAVREN010000010.1"/>
</dbReference>
<keyword evidence="2" id="KW-1133">Transmembrane helix</keyword>
<keyword evidence="2" id="KW-0472">Membrane</keyword>
<evidence type="ECO:0000256" key="1">
    <source>
        <dbReference type="SAM" id="MobiDB-lite"/>
    </source>
</evidence>
<feature type="compositionally biased region" description="Basic and acidic residues" evidence="1">
    <location>
        <begin position="189"/>
        <end position="198"/>
    </location>
</feature>
<proteinExistence type="predicted"/>
<comment type="caution">
    <text evidence="3">The sequence shown here is derived from an EMBL/GenBank/DDBJ whole genome shotgun (WGS) entry which is preliminary data.</text>
</comment>
<keyword evidence="2" id="KW-0812">Transmembrane</keyword>
<feature type="transmembrane region" description="Helical" evidence="2">
    <location>
        <begin position="6"/>
        <end position="27"/>
    </location>
</feature>
<evidence type="ECO:0000313" key="3">
    <source>
        <dbReference type="EMBL" id="MDT0307159.1"/>
    </source>
</evidence>
<feature type="transmembrane region" description="Helical" evidence="2">
    <location>
        <begin position="115"/>
        <end position="135"/>
    </location>
</feature>